<keyword evidence="3" id="KW-1185">Reference proteome</keyword>
<name>A0A4Y2G9N4_ARAVE</name>
<proteinExistence type="predicted"/>
<dbReference type="Pfam" id="PF14529">
    <property type="entry name" value="Exo_endo_phos_2"/>
    <property type="match status" value="1"/>
</dbReference>
<dbReference type="Proteomes" id="UP000499080">
    <property type="component" value="Unassembled WGS sequence"/>
</dbReference>
<evidence type="ECO:0000313" key="3">
    <source>
        <dbReference type="Proteomes" id="UP000499080"/>
    </source>
</evidence>
<evidence type="ECO:0000259" key="1">
    <source>
        <dbReference type="Pfam" id="PF14529"/>
    </source>
</evidence>
<reference evidence="2 3" key="1">
    <citation type="journal article" date="2019" name="Sci. Rep.">
        <title>Orb-weaving spider Araneus ventricosus genome elucidates the spidroin gene catalogue.</title>
        <authorList>
            <person name="Kono N."/>
            <person name="Nakamura H."/>
            <person name="Ohtoshi R."/>
            <person name="Moran D.A.P."/>
            <person name="Shinohara A."/>
            <person name="Yoshida Y."/>
            <person name="Fujiwara M."/>
            <person name="Mori M."/>
            <person name="Tomita M."/>
            <person name="Arakawa K."/>
        </authorList>
    </citation>
    <scope>NUCLEOTIDE SEQUENCE [LARGE SCALE GENOMIC DNA]</scope>
</reference>
<dbReference type="InterPro" id="IPR005135">
    <property type="entry name" value="Endo/exonuclease/phosphatase"/>
</dbReference>
<organism evidence="2 3">
    <name type="scientific">Araneus ventricosus</name>
    <name type="common">Orbweaver spider</name>
    <name type="synonym">Epeira ventricosa</name>
    <dbReference type="NCBI Taxonomy" id="182803"/>
    <lineage>
        <taxon>Eukaryota</taxon>
        <taxon>Metazoa</taxon>
        <taxon>Ecdysozoa</taxon>
        <taxon>Arthropoda</taxon>
        <taxon>Chelicerata</taxon>
        <taxon>Arachnida</taxon>
        <taxon>Araneae</taxon>
        <taxon>Araneomorphae</taxon>
        <taxon>Entelegynae</taxon>
        <taxon>Araneoidea</taxon>
        <taxon>Araneidae</taxon>
        <taxon>Araneus</taxon>
    </lineage>
</organism>
<accession>A0A4Y2G9N4</accession>
<feature type="domain" description="Endonuclease/exonuclease/phosphatase" evidence="1">
    <location>
        <begin position="87"/>
        <end position="196"/>
    </location>
</feature>
<dbReference type="PANTHER" id="PTHR33273">
    <property type="entry name" value="DOMAIN-CONTAINING PROTEIN, PUTATIVE-RELATED"/>
    <property type="match status" value="1"/>
</dbReference>
<dbReference type="GO" id="GO:0003824">
    <property type="term" value="F:catalytic activity"/>
    <property type="evidence" value="ECO:0007669"/>
    <property type="project" value="InterPro"/>
</dbReference>
<comment type="caution">
    <text evidence="2">The sequence shown here is derived from an EMBL/GenBank/DDBJ whole genome shotgun (WGS) entry which is preliminary data.</text>
</comment>
<protein>
    <recommendedName>
        <fullName evidence="1">Endonuclease/exonuclease/phosphatase domain-containing protein</fullName>
    </recommendedName>
</protein>
<gene>
    <name evidence="2" type="ORF">AVEN_97214_1</name>
</gene>
<evidence type="ECO:0000313" key="2">
    <source>
        <dbReference type="EMBL" id="GBM50390.1"/>
    </source>
</evidence>
<dbReference type="EMBL" id="BGPR01001297">
    <property type="protein sequence ID" value="GBM50390.1"/>
    <property type="molecule type" value="Genomic_DNA"/>
</dbReference>
<dbReference type="PANTHER" id="PTHR33273:SF4">
    <property type="entry name" value="ENDONUCLEASE_EXONUCLEASE_PHOSPHATASE DOMAIN-CONTAINING PROTEIN"/>
    <property type="match status" value="1"/>
</dbReference>
<dbReference type="OrthoDB" id="6437002at2759"/>
<dbReference type="SUPFAM" id="SSF56219">
    <property type="entry name" value="DNase I-like"/>
    <property type="match status" value="1"/>
</dbReference>
<dbReference type="InterPro" id="IPR036691">
    <property type="entry name" value="Endo/exonu/phosph_ase_sf"/>
</dbReference>
<dbReference type="Gene3D" id="3.60.10.10">
    <property type="entry name" value="Endonuclease/exonuclease/phosphatase"/>
    <property type="match status" value="1"/>
</dbReference>
<sequence>MISRRHPYDECGGSAVETHLRPDRKLFLANYNSYYSYRAYQHPQHPSGGTAILIRNNIPHNQIIPPNLRYVEACVVAINFKNQDPITLTSIYVPPTSDTSIFTFDIEVLLQISPNQILCGDYKAHHTSWGCNYDCPRGNSIKAFALQAGLEILAPSTPTRFGTNSANTIDFAMVKNFIYPYEIHSISELSSDHNPITLNFFLQYSIPKYPGKLKTNWKKFKDTLKNSEFINPHFVNTAEHLDSIVCRLEDEIINAKISTSNPVKENYIYHDSKLRELNSERNHARKMFQIYRDPVLKRKLNKLNKQIKKLDQIIETDAFTNELLNVNATDGTVWKFVTPIKKKTKLHIALVAKLHLLYQAATIKGTRCLEGDRTVLASALCPGLNKSLGYVLNVPNCLVLNY</sequence>
<dbReference type="AlphaFoldDB" id="A0A4Y2G9N4"/>